<evidence type="ECO:0000313" key="2">
    <source>
        <dbReference type="Proteomes" id="UP000295509"/>
    </source>
</evidence>
<evidence type="ECO:0000313" key="1">
    <source>
        <dbReference type="EMBL" id="TDY48163.1"/>
    </source>
</evidence>
<comment type="caution">
    <text evidence="1">The sequence shown here is derived from an EMBL/GenBank/DDBJ whole genome shotgun (WGS) entry which is preliminary data.</text>
</comment>
<dbReference type="EMBL" id="SORE01000011">
    <property type="protein sequence ID" value="TDY48163.1"/>
    <property type="molecule type" value="Genomic_DNA"/>
</dbReference>
<dbReference type="Proteomes" id="UP000295509">
    <property type="component" value="Unassembled WGS sequence"/>
</dbReference>
<sequence length="74" mass="8323">MPGYRDPWTLRENRPFLTDEGLDASLACRQGDKLQALPPLASIRREKAVHLFDETFPPVWLPDIALGSRSLYGG</sequence>
<keyword evidence="2" id="KW-1185">Reference proteome</keyword>
<name>A0A4R8LRI4_9BURK</name>
<proteinExistence type="predicted"/>
<reference evidence="1 2" key="1">
    <citation type="submission" date="2019-03" db="EMBL/GenBank/DDBJ databases">
        <title>Genomic Encyclopedia of Type Strains, Phase III (KMG-III): the genomes of soil and plant-associated and newly described type strains.</title>
        <authorList>
            <person name="Whitman W."/>
        </authorList>
    </citation>
    <scope>NUCLEOTIDE SEQUENCE [LARGE SCALE GENOMIC DNA]</scope>
    <source>
        <strain evidence="1 2">LMG 29544</strain>
    </source>
</reference>
<accession>A0A4R8LRI4</accession>
<protein>
    <submittedName>
        <fullName evidence="1">Uncharacterized protein</fullName>
    </submittedName>
</protein>
<gene>
    <name evidence="1" type="ORF">BX592_11198</name>
</gene>
<organism evidence="1 2">
    <name type="scientific">Paraburkholderia rhizosphaerae</name>
    <dbReference type="NCBI Taxonomy" id="480658"/>
    <lineage>
        <taxon>Bacteria</taxon>
        <taxon>Pseudomonadati</taxon>
        <taxon>Pseudomonadota</taxon>
        <taxon>Betaproteobacteria</taxon>
        <taxon>Burkholderiales</taxon>
        <taxon>Burkholderiaceae</taxon>
        <taxon>Paraburkholderia</taxon>
    </lineage>
</organism>
<dbReference type="AlphaFoldDB" id="A0A4R8LRI4"/>